<dbReference type="Proteomes" id="UP000001299">
    <property type="component" value="Chromosome 1"/>
</dbReference>
<dbReference type="Pfam" id="PF00535">
    <property type="entry name" value="Glycos_transf_2"/>
    <property type="match status" value="1"/>
</dbReference>
<dbReference type="HOGENOM" id="CLU_825576_0_0_9"/>
<accession>E0S224</accession>
<dbReference type="InterPro" id="IPR029044">
    <property type="entry name" value="Nucleotide-diphossugar_trans"/>
</dbReference>
<organism evidence="2 3">
    <name type="scientific">Butyrivibrio proteoclasticus (strain ATCC 51982 / DSM 14932 / B316)</name>
    <name type="common">Clostridium proteoclasticum</name>
    <dbReference type="NCBI Taxonomy" id="515622"/>
    <lineage>
        <taxon>Bacteria</taxon>
        <taxon>Bacillati</taxon>
        <taxon>Bacillota</taxon>
        <taxon>Clostridia</taxon>
        <taxon>Lachnospirales</taxon>
        <taxon>Lachnospiraceae</taxon>
        <taxon>Butyrivibrio</taxon>
    </lineage>
</organism>
<dbReference type="PANTHER" id="PTHR22916:SF3">
    <property type="entry name" value="UDP-GLCNAC:BETAGAL BETA-1,3-N-ACETYLGLUCOSAMINYLTRANSFERASE-LIKE PROTEIN 1"/>
    <property type="match status" value="1"/>
</dbReference>
<dbReference type="SUPFAM" id="SSF53448">
    <property type="entry name" value="Nucleotide-diphospho-sugar transferases"/>
    <property type="match status" value="1"/>
</dbReference>
<evidence type="ECO:0000259" key="1">
    <source>
        <dbReference type="Pfam" id="PF00535"/>
    </source>
</evidence>
<evidence type="ECO:0000313" key="2">
    <source>
        <dbReference type="EMBL" id="ADL33849.1"/>
    </source>
</evidence>
<dbReference type="EMBL" id="CP001810">
    <property type="protein sequence ID" value="ADL33849.1"/>
    <property type="molecule type" value="Genomic_DNA"/>
</dbReference>
<keyword evidence="3" id="KW-1185">Reference proteome</keyword>
<dbReference type="CAZy" id="GT2">
    <property type="family name" value="Glycosyltransferase Family 2"/>
</dbReference>
<dbReference type="STRING" id="515622.bpr_I1109"/>
<keyword evidence="2" id="KW-0808">Transferase</keyword>
<name>E0S224_BUTPB</name>
<feature type="domain" description="Glycosyltransferase 2-like" evidence="1">
    <location>
        <begin position="15"/>
        <end position="153"/>
    </location>
</feature>
<dbReference type="KEGG" id="bpb:bpr_I1109"/>
<reference evidence="2 3" key="1">
    <citation type="journal article" date="2010" name="PLoS ONE">
        <title>The glycobiome of the rumen bacterium Butyrivibrio proteoclasticus B316(T) highlights adaptation to a polysaccharide-rich environment.</title>
        <authorList>
            <person name="Kelly W.J."/>
            <person name="Leahy S.C."/>
            <person name="Altermann E."/>
            <person name="Yeoman C.J."/>
            <person name="Dunne J.C."/>
            <person name="Kong Z."/>
            <person name="Pacheco D.M."/>
            <person name="Li D."/>
            <person name="Noel S.J."/>
            <person name="Moon C.D."/>
            <person name="Cookson A.L."/>
            <person name="Attwood G.T."/>
        </authorList>
    </citation>
    <scope>NUCLEOTIDE SEQUENCE [LARGE SCALE GENOMIC DNA]</scope>
    <source>
        <strain evidence="3">ATCC 51982 / DSM 14932 / B316</strain>
    </source>
</reference>
<evidence type="ECO:0000313" key="3">
    <source>
        <dbReference type="Proteomes" id="UP000001299"/>
    </source>
</evidence>
<sequence length="336" mass="40113">MTLFMNYSNEKPLLSIIISTFNRCTLLVNNLKRMLECECEDIEFIIGDNGSTDSTWSQLKEIKSCKVCIVHNDKNLGFENFWLLSRNARGKFFLFLNDRDYIDQYGLKSLVKLISTAPNYDFISCEWRLYKKGTYNARDALNIYFSSRHPGMLIYNSSFISKNIDRDYLELLLRNSQNSVANIYIVFQILQNVHIVYVHNNSFIIQPFNREKIPKKRKEYYDVPYVSLEYRNKEFVDWVKYANDMPDQKRSNEILLAMFKDSLMTVTWEFYISMKIPGFAKRNNFENHKYDEWLINGCAFTIHSLHNCFRYKRNIKKEMLILMLKNYYQCLKNLIG</sequence>
<dbReference type="GO" id="GO:0016758">
    <property type="term" value="F:hexosyltransferase activity"/>
    <property type="evidence" value="ECO:0007669"/>
    <property type="project" value="UniProtKB-ARBA"/>
</dbReference>
<gene>
    <name evidence="2" type="ordered locus">bpr_I1109</name>
</gene>
<dbReference type="eggNOG" id="COG1216">
    <property type="taxonomic scope" value="Bacteria"/>
</dbReference>
<dbReference type="InterPro" id="IPR001173">
    <property type="entry name" value="Glyco_trans_2-like"/>
</dbReference>
<dbReference type="PANTHER" id="PTHR22916">
    <property type="entry name" value="GLYCOSYLTRANSFERASE"/>
    <property type="match status" value="1"/>
</dbReference>
<protein>
    <submittedName>
        <fullName evidence="2">Glycosyl transferase GT2 family</fullName>
    </submittedName>
</protein>
<dbReference type="CDD" id="cd00761">
    <property type="entry name" value="Glyco_tranf_GTA_type"/>
    <property type="match status" value="1"/>
</dbReference>
<dbReference type="AlphaFoldDB" id="E0S224"/>
<dbReference type="Gene3D" id="3.90.550.10">
    <property type="entry name" value="Spore Coat Polysaccharide Biosynthesis Protein SpsA, Chain A"/>
    <property type="match status" value="1"/>
</dbReference>
<proteinExistence type="predicted"/>